<dbReference type="InterPro" id="IPR035472">
    <property type="entry name" value="RpiR-like_SIS"/>
</dbReference>
<name>A0A4R9C2B9_9FIRM</name>
<evidence type="ECO:0000256" key="1">
    <source>
        <dbReference type="ARBA" id="ARBA00023015"/>
    </source>
</evidence>
<dbReference type="PROSITE" id="PS51071">
    <property type="entry name" value="HTH_RPIR"/>
    <property type="match status" value="1"/>
</dbReference>
<dbReference type="PANTHER" id="PTHR30514">
    <property type="entry name" value="GLUCOKINASE"/>
    <property type="match status" value="1"/>
</dbReference>
<comment type="caution">
    <text evidence="6">The sequence shown here is derived from an EMBL/GenBank/DDBJ whole genome shotgun (WGS) entry which is preliminary data.</text>
</comment>
<keyword evidence="2" id="KW-0238">DNA-binding</keyword>
<dbReference type="AlphaFoldDB" id="A0A4R9C2B9"/>
<dbReference type="RefSeq" id="WP_134711974.1">
    <property type="nucleotide sequence ID" value="NZ_CP119081.1"/>
</dbReference>
<keyword evidence="3" id="KW-0804">Transcription</keyword>
<dbReference type="Pfam" id="PF01418">
    <property type="entry name" value="HTH_6"/>
    <property type="match status" value="1"/>
</dbReference>
<dbReference type="Proteomes" id="UP000297454">
    <property type="component" value="Unassembled WGS sequence"/>
</dbReference>
<dbReference type="PANTHER" id="PTHR30514:SF21">
    <property type="entry name" value="RPIR-FAMILY TRANSCRIPTIONAL REGULATOR"/>
    <property type="match status" value="1"/>
</dbReference>
<dbReference type="OrthoDB" id="6590756at2"/>
<dbReference type="GeneID" id="97031279"/>
<dbReference type="EMBL" id="SCFR01000028">
    <property type="protein sequence ID" value="TFF64855.1"/>
    <property type="molecule type" value="Genomic_DNA"/>
</dbReference>
<evidence type="ECO:0000313" key="6">
    <source>
        <dbReference type="EMBL" id="TFF64855.1"/>
    </source>
</evidence>
<evidence type="ECO:0000313" key="7">
    <source>
        <dbReference type="Proteomes" id="UP000297454"/>
    </source>
</evidence>
<dbReference type="PROSITE" id="PS51464">
    <property type="entry name" value="SIS"/>
    <property type="match status" value="1"/>
</dbReference>
<evidence type="ECO:0000256" key="3">
    <source>
        <dbReference type="ARBA" id="ARBA00023163"/>
    </source>
</evidence>
<evidence type="ECO:0000259" key="4">
    <source>
        <dbReference type="PROSITE" id="PS51071"/>
    </source>
</evidence>
<keyword evidence="7" id="KW-1185">Reference proteome</keyword>
<organism evidence="6 7">
    <name type="scientific">Helcococcus ovis</name>
    <dbReference type="NCBI Taxonomy" id="72026"/>
    <lineage>
        <taxon>Bacteria</taxon>
        <taxon>Bacillati</taxon>
        <taxon>Bacillota</taxon>
        <taxon>Tissierellia</taxon>
        <taxon>Tissierellales</taxon>
        <taxon>Peptoniphilaceae</taxon>
        <taxon>Helcococcus</taxon>
    </lineage>
</organism>
<dbReference type="GO" id="GO:0097367">
    <property type="term" value="F:carbohydrate derivative binding"/>
    <property type="evidence" value="ECO:0007669"/>
    <property type="project" value="InterPro"/>
</dbReference>
<feature type="domain" description="HTH rpiR-type" evidence="4">
    <location>
        <begin position="6"/>
        <end position="82"/>
    </location>
</feature>
<evidence type="ECO:0000259" key="5">
    <source>
        <dbReference type="PROSITE" id="PS51464"/>
    </source>
</evidence>
<dbReference type="InterPro" id="IPR047640">
    <property type="entry name" value="RpiR-like"/>
</dbReference>
<sequence length="244" mass="27953">MNKSYKFIKNLISKKSIKLSHLEQEFLDRLGESNIEIFDSYISELSKTFYISNSTITRFAKKLGFDGFNELKFALQNIQEPEKYQTQKIYTSVINDIKEFDKNVVELIHNLDKFHRIVIVGIGSSGLIANEMMFKLGEIGLNNLDYAKEPYGINILSNNLSENDLLICISLSGENTHILEACENAKNRNATIFSISGNVNSSLKNYSDYLLKTPGYSTYEYSISKMLPILIYIDIICEIYTKRD</sequence>
<dbReference type="InterPro" id="IPR046348">
    <property type="entry name" value="SIS_dom_sf"/>
</dbReference>
<dbReference type="Pfam" id="PF01380">
    <property type="entry name" value="SIS"/>
    <property type="match status" value="1"/>
</dbReference>
<keyword evidence="1" id="KW-0805">Transcription regulation</keyword>
<dbReference type="SUPFAM" id="SSF46689">
    <property type="entry name" value="Homeodomain-like"/>
    <property type="match status" value="1"/>
</dbReference>
<dbReference type="CDD" id="cd05013">
    <property type="entry name" value="SIS_RpiR"/>
    <property type="match status" value="1"/>
</dbReference>
<gene>
    <name evidence="6" type="ORF">EQF91_07085</name>
</gene>
<dbReference type="Gene3D" id="1.10.10.10">
    <property type="entry name" value="Winged helix-like DNA-binding domain superfamily/Winged helix DNA-binding domain"/>
    <property type="match status" value="1"/>
</dbReference>
<dbReference type="GO" id="GO:1901135">
    <property type="term" value="P:carbohydrate derivative metabolic process"/>
    <property type="evidence" value="ECO:0007669"/>
    <property type="project" value="InterPro"/>
</dbReference>
<dbReference type="InterPro" id="IPR001347">
    <property type="entry name" value="SIS_dom"/>
</dbReference>
<proteinExistence type="predicted"/>
<dbReference type="InterPro" id="IPR036388">
    <property type="entry name" value="WH-like_DNA-bd_sf"/>
</dbReference>
<dbReference type="GO" id="GO:0003700">
    <property type="term" value="F:DNA-binding transcription factor activity"/>
    <property type="evidence" value="ECO:0007669"/>
    <property type="project" value="InterPro"/>
</dbReference>
<reference evidence="6 7" key="1">
    <citation type="submission" date="2019-01" db="EMBL/GenBank/DDBJ databases">
        <title>Draft Genome Sequences of Helcococcus ovis Strains Isolated from the Uterus and Vagina of Dairy Cows with Metritis.</title>
        <authorList>
            <person name="Cunha F."/>
            <person name="Jeon S.J."/>
            <person name="Kutzer P."/>
            <person name="Galvao K.N."/>
        </authorList>
    </citation>
    <scope>NUCLEOTIDE SEQUENCE [LARGE SCALE GENOMIC DNA]</scope>
    <source>
        <strain evidence="6 7">KG-37</strain>
    </source>
</reference>
<feature type="domain" description="SIS" evidence="5">
    <location>
        <begin position="107"/>
        <end position="244"/>
    </location>
</feature>
<dbReference type="InterPro" id="IPR000281">
    <property type="entry name" value="HTH_RpiR"/>
</dbReference>
<evidence type="ECO:0000256" key="2">
    <source>
        <dbReference type="ARBA" id="ARBA00023125"/>
    </source>
</evidence>
<protein>
    <submittedName>
        <fullName evidence="6">MurR/RpiR family transcriptional regulator</fullName>
    </submittedName>
</protein>
<dbReference type="InterPro" id="IPR009057">
    <property type="entry name" value="Homeodomain-like_sf"/>
</dbReference>
<dbReference type="SUPFAM" id="SSF53697">
    <property type="entry name" value="SIS domain"/>
    <property type="match status" value="1"/>
</dbReference>
<dbReference type="Gene3D" id="3.40.50.10490">
    <property type="entry name" value="Glucose-6-phosphate isomerase like protein, domain 1"/>
    <property type="match status" value="1"/>
</dbReference>
<accession>A0A4R9C2B9</accession>
<dbReference type="GO" id="GO:0003677">
    <property type="term" value="F:DNA binding"/>
    <property type="evidence" value="ECO:0007669"/>
    <property type="project" value="UniProtKB-KW"/>
</dbReference>